<dbReference type="EMBL" id="CP000828">
    <property type="protein sequence ID" value="ABW27348.1"/>
    <property type="molecule type" value="Genomic_DNA"/>
</dbReference>
<dbReference type="HOGENOM" id="CLU_102570_0_0_3"/>
<dbReference type="eggNOG" id="COG0613">
    <property type="taxonomic scope" value="Bacteria"/>
</dbReference>
<dbReference type="Gene3D" id="3.20.20.140">
    <property type="entry name" value="Metal-dependent hydrolases"/>
    <property type="match status" value="1"/>
</dbReference>
<dbReference type="RefSeq" id="WP_012162822.1">
    <property type="nucleotide sequence ID" value="NC_009925.1"/>
</dbReference>
<organism evidence="2 3">
    <name type="scientific">Acaryochloris marina (strain MBIC 11017)</name>
    <dbReference type="NCBI Taxonomy" id="329726"/>
    <lineage>
        <taxon>Bacteria</taxon>
        <taxon>Bacillati</taxon>
        <taxon>Cyanobacteriota</taxon>
        <taxon>Cyanophyceae</taxon>
        <taxon>Acaryochloridales</taxon>
        <taxon>Acaryochloridaceae</taxon>
        <taxon>Acaryochloris</taxon>
    </lineage>
</organism>
<evidence type="ECO:0000259" key="1">
    <source>
        <dbReference type="SMART" id="SM00481"/>
    </source>
</evidence>
<dbReference type="InterPro" id="IPR004013">
    <property type="entry name" value="PHP_dom"/>
</dbReference>
<gene>
    <name evidence="2" type="ordered locus">AM1_2338</name>
</gene>
<sequence length="226" mass="24872">MIVTKAPQTDQDRLKAIFQSITAESCPHTYNFHLHTIHSDGRLEPQQLVQQAIDTGITSLAITDHHSVGGYWRALELLQSQPPDSASSLPHLWTGIEITSRLLETQVHILGYGFDPHHGALQPYLVGSAPSGHQAQANQVINTLHAAGGLAVLAHPARYRRSVKELVNAAVQAGIDGIETFYCYGNNDPWEPSPSQTRTLMRLADQHSLLQTCGTDTHGLDIRRRL</sequence>
<dbReference type="SMART" id="SM00481">
    <property type="entry name" value="POLIIIAc"/>
    <property type="match status" value="1"/>
</dbReference>
<dbReference type="AlphaFoldDB" id="B0C247"/>
<dbReference type="PANTHER" id="PTHR42924">
    <property type="entry name" value="EXONUCLEASE"/>
    <property type="match status" value="1"/>
</dbReference>
<dbReference type="STRING" id="329726.AM1_2338"/>
<accession>B0C247</accession>
<dbReference type="Proteomes" id="UP000000268">
    <property type="component" value="Chromosome"/>
</dbReference>
<name>B0C247_ACAM1</name>
<protein>
    <submittedName>
        <fullName evidence="2">PHP domain protein</fullName>
    </submittedName>
</protein>
<dbReference type="GO" id="GO:0035312">
    <property type="term" value="F:5'-3' DNA exonuclease activity"/>
    <property type="evidence" value="ECO:0007669"/>
    <property type="project" value="TreeGrafter"/>
</dbReference>
<proteinExistence type="predicted"/>
<dbReference type="SUPFAM" id="SSF89550">
    <property type="entry name" value="PHP domain-like"/>
    <property type="match status" value="1"/>
</dbReference>
<keyword evidence="3" id="KW-1185">Reference proteome</keyword>
<dbReference type="InterPro" id="IPR016195">
    <property type="entry name" value="Pol/histidinol_Pase-like"/>
</dbReference>
<evidence type="ECO:0000313" key="3">
    <source>
        <dbReference type="Proteomes" id="UP000000268"/>
    </source>
</evidence>
<reference evidence="2 3" key="1">
    <citation type="journal article" date="2008" name="Proc. Natl. Acad. Sci. U.S.A.">
        <title>Niche adaptation and genome expansion in the chlorophyll d-producing cyanobacterium Acaryochloris marina.</title>
        <authorList>
            <person name="Swingley W.D."/>
            <person name="Chen M."/>
            <person name="Cheung P.C."/>
            <person name="Conrad A.L."/>
            <person name="Dejesa L.C."/>
            <person name="Hao J."/>
            <person name="Honchak B.M."/>
            <person name="Karbach L.E."/>
            <person name="Kurdoglu A."/>
            <person name="Lahiri S."/>
            <person name="Mastrian S.D."/>
            <person name="Miyashita H."/>
            <person name="Page L."/>
            <person name="Ramakrishna P."/>
            <person name="Satoh S."/>
            <person name="Sattley W.M."/>
            <person name="Shimada Y."/>
            <person name="Taylor H.L."/>
            <person name="Tomo T."/>
            <person name="Tsuchiya T."/>
            <person name="Wang Z.T."/>
            <person name="Raymond J."/>
            <person name="Mimuro M."/>
            <person name="Blankenship R.E."/>
            <person name="Touchman J.W."/>
        </authorList>
    </citation>
    <scope>NUCLEOTIDE SEQUENCE [LARGE SCALE GENOMIC DNA]</scope>
    <source>
        <strain evidence="3">MBIC 11017</strain>
    </source>
</reference>
<dbReference type="InterPro" id="IPR052018">
    <property type="entry name" value="PHP_domain"/>
</dbReference>
<feature type="domain" description="Polymerase/histidinol phosphatase N-terminal" evidence="1">
    <location>
        <begin position="30"/>
        <end position="102"/>
    </location>
</feature>
<dbReference type="KEGG" id="amr:AM1_2338"/>
<dbReference type="GO" id="GO:0004534">
    <property type="term" value="F:5'-3' RNA exonuclease activity"/>
    <property type="evidence" value="ECO:0007669"/>
    <property type="project" value="TreeGrafter"/>
</dbReference>
<evidence type="ECO:0000313" key="2">
    <source>
        <dbReference type="EMBL" id="ABW27348.1"/>
    </source>
</evidence>
<dbReference type="CDD" id="cd07438">
    <property type="entry name" value="PHP_HisPPase_AMP"/>
    <property type="match status" value="1"/>
</dbReference>
<dbReference type="InterPro" id="IPR003141">
    <property type="entry name" value="Pol/His_phosphatase_N"/>
</dbReference>
<dbReference type="OrthoDB" id="9804333at2"/>
<dbReference type="PANTHER" id="PTHR42924:SF3">
    <property type="entry name" value="POLYMERASE_HISTIDINOL PHOSPHATASE N-TERMINAL DOMAIN-CONTAINING PROTEIN"/>
    <property type="match status" value="1"/>
</dbReference>
<dbReference type="Pfam" id="PF02811">
    <property type="entry name" value="PHP"/>
    <property type="match status" value="1"/>
</dbReference>